<feature type="transmembrane region" description="Helical" evidence="1">
    <location>
        <begin position="28"/>
        <end position="45"/>
    </location>
</feature>
<keyword evidence="1" id="KW-0812">Transmembrane</keyword>
<dbReference type="AlphaFoldDB" id="A0A5A7P192"/>
<accession>A0A5A7P192</accession>
<reference evidence="3" key="1">
    <citation type="journal article" date="2019" name="Curr. Biol.">
        <title>Genome Sequence of Striga asiatica Provides Insight into the Evolution of Plant Parasitism.</title>
        <authorList>
            <person name="Yoshida S."/>
            <person name="Kim S."/>
            <person name="Wafula E.K."/>
            <person name="Tanskanen J."/>
            <person name="Kim Y.M."/>
            <person name="Honaas L."/>
            <person name="Yang Z."/>
            <person name="Spallek T."/>
            <person name="Conn C.E."/>
            <person name="Ichihashi Y."/>
            <person name="Cheong K."/>
            <person name="Cui S."/>
            <person name="Der J.P."/>
            <person name="Gundlach H."/>
            <person name="Jiao Y."/>
            <person name="Hori C."/>
            <person name="Ishida J.K."/>
            <person name="Kasahara H."/>
            <person name="Kiba T."/>
            <person name="Kim M.S."/>
            <person name="Koo N."/>
            <person name="Laohavisit A."/>
            <person name="Lee Y.H."/>
            <person name="Lumba S."/>
            <person name="McCourt P."/>
            <person name="Mortimer J.C."/>
            <person name="Mutuku J.M."/>
            <person name="Nomura T."/>
            <person name="Sasaki-Sekimoto Y."/>
            <person name="Seto Y."/>
            <person name="Wang Y."/>
            <person name="Wakatake T."/>
            <person name="Sakakibara H."/>
            <person name="Demura T."/>
            <person name="Yamaguchi S."/>
            <person name="Yoneyama K."/>
            <person name="Manabe R.I."/>
            <person name="Nelson D.C."/>
            <person name="Schulman A.H."/>
            <person name="Timko M.P."/>
            <person name="dePamphilis C.W."/>
            <person name="Choi D."/>
            <person name="Shirasu K."/>
        </authorList>
    </citation>
    <scope>NUCLEOTIDE SEQUENCE [LARGE SCALE GENOMIC DNA]</scope>
    <source>
        <strain evidence="3">cv. UVA1</strain>
    </source>
</reference>
<keyword evidence="1" id="KW-0472">Membrane</keyword>
<proteinExistence type="predicted"/>
<keyword evidence="3" id="KW-1185">Reference proteome</keyword>
<sequence length="133" mass="15152">MAVVRVETTESSRRTIEPLKLKNYAKQLIDGAFILLCLGLAYYNFEGLFVWAWAFGSYLHIVAVFGYLGYSGSFRFYDILLAQLICGWAFLSRGYSLHGKVMLLGVSLALQLVNNFAREEWVKLNYALVNSYN</sequence>
<evidence type="ECO:0000256" key="1">
    <source>
        <dbReference type="SAM" id="Phobius"/>
    </source>
</evidence>
<feature type="transmembrane region" description="Helical" evidence="1">
    <location>
        <begin position="77"/>
        <end position="95"/>
    </location>
</feature>
<name>A0A5A7P192_STRAF</name>
<dbReference type="EMBL" id="BKCP01001113">
    <property type="protein sequence ID" value="GER26576.1"/>
    <property type="molecule type" value="Genomic_DNA"/>
</dbReference>
<comment type="caution">
    <text evidence="2">The sequence shown here is derived from an EMBL/GenBank/DDBJ whole genome shotgun (WGS) entry which is preliminary data.</text>
</comment>
<evidence type="ECO:0000313" key="2">
    <source>
        <dbReference type="EMBL" id="GER26576.1"/>
    </source>
</evidence>
<dbReference type="Proteomes" id="UP000325081">
    <property type="component" value="Unassembled WGS sequence"/>
</dbReference>
<gene>
    <name evidence="2" type="ORF">STAS_02234</name>
</gene>
<evidence type="ECO:0000313" key="3">
    <source>
        <dbReference type="Proteomes" id="UP000325081"/>
    </source>
</evidence>
<protein>
    <submittedName>
        <fullName evidence="2">PLC-like phosphodiesterases superfamily protein</fullName>
    </submittedName>
</protein>
<keyword evidence="1" id="KW-1133">Transmembrane helix</keyword>
<organism evidence="2 3">
    <name type="scientific">Striga asiatica</name>
    <name type="common">Asiatic witchweed</name>
    <name type="synonym">Buchnera asiatica</name>
    <dbReference type="NCBI Taxonomy" id="4170"/>
    <lineage>
        <taxon>Eukaryota</taxon>
        <taxon>Viridiplantae</taxon>
        <taxon>Streptophyta</taxon>
        <taxon>Embryophyta</taxon>
        <taxon>Tracheophyta</taxon>
        <taxon>Spermatophyta</taxon>
        <taxon>Magnoliopsida</taxon>
        <taxon>eudicotyledons</taxon>
        <taxon>Gunneridae</taxon>
        <taxon>Pentapetalae</taxon>
        <taxon>asterids</taxon>
        <taxon>lamiids</taxon>
        <taxon>Lamiales</taxon>
        <taxon>Orobanchaceae</taxon>
        <taxon>Buchnereae</taxon>
        <taxon>Striga</taxon>
    </lineage>
</organism>